<dbReference type="RefSeq" id="XP_067521360.1">
    <property type="nucleotide sequence ID" value="XM_067665259.1"/>
</dbReference>
<dbReference type="STRING" id="246409.I1CBY4"/>
<reference evidence="9 10" key="1">
    <citation type="journal article" date="2009" name="PLoS Genet.">
        <title>Genomic analysis of the basal lineage fungus Rhizopus oryzae reveals a whole-genome duplication.</title>
        <authorList>
            <person name="Ma L.-J."/>
            <person name="Ibrahim A.S."/>
            <person name="Skory C."/>
            <person name="Grabherr M.G."/>
            <person name="Burger G."/>
            <person name="Butler M."/>
            <person name="Elias M."/>
            <person name="Idnurm A."/>
            <person name="Lang B.F."/>
            <person name="Sone T."/>
            <person name="Abe A."/>
            <person name="Calvo S.E."/>
            <person name="Corrochano L.M."/>
            <person name="Engels R."/>
            <person name="Fu J."/>
            <person name="Hansberg W."/>
            <person name="Kim J.-M."/>
            <person name="Kodira C.D."/>
            <person name="Koehrsen M.J."/>
            <person name="Liu B."/>
            <person name="Miranda-Saavedra D."/>
            <person name="O'Leary S."/>
            <person name="Ortiz-Castellanos L."/>
            <person name="Poulter R."/>
            <person name="Rodriguez-Romero J."/>
            <person name="Ruiz-Herrera J."/>
            <person name="Shen Y.-Q."/>
            <person name="Zeng Q."/>
            <person name="Galagan J."/>
            <person name="Birren B.W."/>
            <person name="Cuomo C.A."/>
            <person name="Wickes B.L."/>
        </authorList>
    </citation>
    <scope>NUCLEOTIDE SEQUENCE [LARGE SCALE GENOMIC DNA]</scope>
    <source>
        <strain evidence="10">RA 99-880 / ATCC MYA-4621 / FGSC 9543 / NRRL 43880</strain>
    </source>
</reference>
<dbReference type="PRINTS" id="PR00385">
    <property type="entry name" value="P450"/>
</dbReference>
<dbReference type="EMBL" id="CH476739">
    <property type="protein sequence ID" value="EIE85964.1"/>
    <property type="molecule type" value="Genomic_DNA"/>
</dbReference>
<dbReference type="GeneID" id="93617640"/>
<evidence type="ECO:0000256" key="1">
    <source>
        <dbReference type="ARBA" id="ARBA00010617"/>
    </source>
</evidence>
<evidence type="ECO:0000256" key="7">
    <source>
        <dbReference type="PIRSR" id="PIRSR602401-1"/>
    </source>
</evidence>
<name>I1CBY4_RHIO9</name>
<dbReference type="eggNOG" id="KOG0157">
    <property type="taxonomic scope" value="Eukaryota"/>
</dbReference>
<comment type="similarity">
    <text evidence="1 8">Belongs to the cytochrome P450 family.</text>
</comment>
<organism evidence="9 10">
    <name type="scientific">Rhizopus delemar (strain RA 99-880 / ATCC MYA-4621 / FGSC 9543 / NRRL 43880)</name>
    <name type="common">Mucormycosis agent</name>
    <name type="synonym">Rhizopus arrhizus var. delemar</name>
    <dbReference type="NCBI Taxonomy" id="246409"/>
    <lineage>
        <taxon>Eukaryota</taxon>
        <taxon>Fungi</taxon>
        <taxon>Fungi incertae sedis</taxon>
        <taxon>Mucoromycota</taxon>
        <taxon>Mucoromycotina</taxon>
        <taxon>Mucoromycetes</taxon>
        <taxon>Mucorales</taxon>
        <taxon>Mucorineae</taxon>
        <taxon>Rhizopodaceae</taxon>
        <taxon>Rhizopus</taxon>
    </lineage>
</organism>
<dbReference type="InterPro" id="IPR002401">
    <property type="entry name" value="Cyt_P450_E_grp-I"/>
</dbReference>
<accession>I1CBY4</accession>
<dbReference type="PANTHER" id="PTHR24291">
    <property type="entry name" value="CYTOCHROME P450 FAMILY 4"/>
    <property type="match status" value="1"/>
</dbReference>
<keyword evidence="10" id="KW-1185">Reference proteome</keyword>
<dbReference type="VEuPathDB" id="FungiDB:RO3G_10674"/>
<dbReference type="GO" id="GO:0020037">
    <property type="term" value="F:heme binding"/>
    <property type="evidence" value="ECO:0007669"/>
    <property type="project" value="InterPro"/>
</dbReference>
<protein>
    <recommendedName>
        <fullName evidence="11">Cytochrome P450</fullName>
    </recommendedName>
</protein>
<dbReference type="PANTHER" id="PTHR24291:SF50">
    <property type="entry name" value="BIFUNCTIONAL ALBAFLAVENONE MONOOXYGENASE_TERPENE SYNTHASE"/>
    <property type="match status" value="1"/>
</dbReference>
<dbReference type="InterPro" id="IPR001128">
    <property type="entry name" value="Cyt_P450"/>
</dbReference>
<dbReference type="InterPro" id="IPR017972">
    <property type="entry name" value="Cyt_P450_CS"/>
</dbReference>
<dbReference type="Proteomes" id="UP000009138">
    <property type="component" value="Unassembled WGS sequence"/>
</dbReference>
<evidence type="ECO:0000256" key="2">
    <source>
        <dbReference type="ARBA" id="ARBA00022617"/>
    </source>
</evidence>
<evidence type="ECO:0000256" key="3">
    <source>
        <dbReference type="ARBA" id="ARBA00022723"/>
    </source>
</evidence>
<keyword evidence="4 8" id="KW-0560">Oxidoreductase</keyword>
<evidence type="ECO:0000256" key="8">
    <source>
        <dbReference type="RuleBase" id="RU000461"/>
    </source>
</evidence>
<sequence>MFDRLIEKKREELQNGICSNKPDNEKDLVTLMLEAGMQEDVSITNEELRHNMAVLFLAGHDSTSNTLSFCLYHLAKNKRAQQKLREEIINILGDDDIDIVPSLEELKQMKYINMVIKEKSLTHINQTLRLNTPLDLLTPRKTVEDIFLADTFIPKDTNIAVDVGALHRDLRNWKDPDEFIPERFEDDGEQKDHEGLTWAPFSNGTRQCIGMNFSLMEQRLVLTMLCNEKVRG</sequence>
<dbReference type="GO" id="GO:0016705">
    <property type="term" value="F:oxidoreductase activity, acting on paired donors, with incorporation or reduction of molecular oxygen"/>
    <property type="evidence" value="ECO:0007669"/>
    <property type="project" value="InterPro"/>
</dbReference>
<dbReference type="OMA" id="IISICRH"/>
<dbReference type="PROSITE" id="PS00086">
    <property type="entry name" value="CYTOCHROME_P450"/>
    <property type="match status" value="1"/>
</dbReference>
<dbReference type="SUPFAM" id="SSF48264">
    <property type="entry name" value="Cytochrome P450"/>
    <property type="match status" value="1"/>
</dbReference>
<keyword evidence="2 7" id="KW-0349">Heme</keyword>
<evidence type="ECO:0008006" key="11">
    <source>
        <dbReference type="Google" id="ProtNLM"/>
    </source>
</evidence>
<dbReference type="Gene3D" id="1.10.630.10">
    <property type="entry name" value="Cytochrome P450"/>
    <property type="match status" value="1"/>
</dbReference>
<dbReference type="AlphaFoldDB" id="I1CBY4"/>
<gene>
    <name evidence="9" type="ORF">RO3G_10674</name>
</gene>
<keyword evidence="5 7" id="KW-0408">Iron</keyword>
<evidence type="ECO:0000256" key="4">
    <source>
        <dbReference type="ARBA" id="ARBA00023002"/>
    </source>
</evidence>
<feature type="binding site" description="axial binding residue" evidence="7">
    <location>
        <position position="208"/>
    </location>
    <ligand>
        <name>heme</name>
        <dbReference type="ChEBI" id="CHEBI:30413"/>
    </ligand>
    <ligandPart>
        <name>Fe</name>
        <dbReference type="ChEBI" id="CHEBI:18248"/>
    </ligandPart>
</feature>
<dbReference type="GO" id="GO:0004497">
    <property type="term" value="F:monooxygenase activity"/>
    <property type="evidence" value="ECO:0007669"/>
    <property type="project" value="UniProtKB-KW"/>
</dbReference>
<comment type="cofactor">
    <cofactor evidence="7">
        <name>heme</name>
        <dbReference type="ChEBI" id="CHEBI:30413"/>
    </cofactor>
</comment>
<evidence type="ECO:0000256" key="6">
    <source>
        <dbReference type="ARBA" id="ARBA00023033"/>
    </source>
</evidence>
<dbReference type="Pfam" id="PF00067">
    <property type="entry name" value="p450"/>
    <property type="match status" value="1"/>
</dbReference>
<dbReference type="OrthoDB" id="1470350at2759"/>
<keyword evidence="6 8" id="KW-0503">Monooxygenase</keyword>
<dbReference type="GO" id="GO:0005506">
    <property type="term" value="F:iron ion binding"/>
    <property type="evidence" value="ECO:0007669"/>
    <property type="project" value="InterPro"/>
</dbReference>
<evidence type="ECO:0000313" key="9">
    <source>
        <dbReference type="EMBL" id="EIE85964.1"/>
    </source>
</evidence>
<dbReference type="PRINTS" id="PR00463">
    <property type="entry name" value="EP450I"/>
</dbReference>
<dbReference type="InterPro" id="IPR036396">
    <property type="entry name" value="Cyt_P450_sf"/>
</dbReference>
<proteinExistence type="inferred from homology"/>
<evidence type="ECO:0000256" key="5">
    <source>
        <dbReference type="ARBA" id="ARBA00023004"/>
    </source>
</evidence>
<dbReference type="InParanoid" id="I1CBY4"/>
<evidence type="ECO:0000313" key="10">
    <source>
        <dbReference type="Proteomes" id="UP000009138"/>
    </source>
</evidence>
<dbReference type="InterPro" id="IPR050196">
    <property type="entry name" value="Cytochrome_P450_Monoox"/>
</dbReference>
<keyword evidence="3 7" id="KW-0479">Metal-binding</keyword>